<organism evidence="2 3">
    <name type="scientific">Geodia barretti</name>
    <name type="common">Barrett's horny sponge</name>
    <dbReference type="NCBI Taxonomy" id="519541"/>
    <lineage>
        <taxon>Eukaryota</taxon>
        <taxon>Metazoa</taxon>
        <taxon>Porifera</taxon>
        <taxon>Demospongiae</taxon>
        <taxon>Heteroscleromorpha</taxon>
        <taxon>Tetractinellida</taxon>
        <taxon>Astrophorina</taxon>
        <taxon>Geodiidae</taxon>
        <taxon>Geodia</taxon>
    </lineage>
</organism>
<feature type="compositionally biased region" description="Basic and acidic residues" evidence="1">
    <location>
        <begin position="65"/>
        <end position="78"/>
    </location>
</feature>
<feature type="region of interest" description="Disordered" evidence="1">
    <location>
        <begin position="1"/>
        <end position="141"/>
    </location>
</feature>
<feature type="compositionally biased region" description="Low complexity" evidence="1">
    <location>
        <begin position="1"/>
        <end position="16"/>
    </location>
</feature>
<dbReference type="Proteomes" id="UP001174909">
    <property type="component" value="Unassembled WGS sequence"/>
</dbReference>
<dbReference type="AlphaFoldDB" id="A0AA35WDC3"/>
<evidence type="ECO:0000313" key="2">
    <source>
        <dbReference type="EMBL" id="CAI8013076.1"/>
    </source>
</evidence>
<accession>A0AA35WDC3</accession>
<feature type="non-terminal residue" evidence="2">
    <location>
        <position position="1"/>
    </location>
</feature>
<protein>
    <submittedName>
        <fullName evidence="2">Uncharacterized protein</fullName>
    </submittedName>
</protein>
<dbReference type="EMBL" id="CASHTH010001236">
    <property type="protein sequence ID" value="CAI8013076.1"/>
    <property type="molecule type" value="Genomic_DNA"/>
</dbReference>
<gene>
    <name evidence="2" type="ORF">GBAR_LOCUS8344</name>
</gene>
<reference evidence="2" key="1">
    <citation type="submission" date="2023-03" db="EMBL/GenBank/DDBJ databases">
        <authorList>
            <person name="Steffen K."/>
            <person name="Cardenas P."/>
        </authorList>
    </citation>
    <scope>NUCLEOTIDE SEQUENCE</scope>
</reference>
<feature type="compositionally biased region" description="Basic residues" evidence="1">
    <location>
        <begin position="30"/>
        <end position="50"/>
    </location>
</feature>
<sequence>KTSSTKSPAPQASASARRTRNATGGDLQRHRPSRLQRKALRVPRLRHLHIARTSGTERTQSANRGHHEDQSQQDHRLQADAFPQRQPVIITTNTGSRGPARPARRHVPLTQREHPHDSARLEAPAGYLRGNKGSAKSVVAI</sequence>
<keyword evidence="3" id="KW-1185">Reference proteome</keyword>
<comment type="caution">
    <text evidence="2">The sequence shown here is derived from an EMBL/GenBank/DDBJ whole genome shotgun (WGS) entry which is preliminary data.</text>
</comment>
<name>A0AA35WDC3_GEOBA</name>
<evidence type="ECO:0000313" key="3">
    <source>
        <dbReference type="Proteomes" id="UP001174909"/>
    </source>
</evidence>
<feature type="compositionally biased region" description="Polar residues" evidence="1">
    <location>
        <begin position="53"/>
        <end position="63"/>
    </location>
</feature>
<feature type="compositionally biased region" description="Basic and acidic residues" evidence="1">
    <location>
        <begin position="111"/>
        <end position="120"/>
    </location>
</feature>
<proteinExistence type="predicted"/>
<evidence type="ECO:0000256" key="1">
    <source>
        <dbReference type="SAM" id="MobiDB-lite"/>
    </source>
</evidence>